<reference evidence="2 3" key="1">
    <citation type="submission" date="2015-09" db="EMBL/GenBank/DDBJ databases">
        <title>Sorangium comparison.</title>
        <authorList>
            <person name="Zaburannyi N."/>
            <person name="Bunk B."/>
            <person name="Overmann J."/>
            <person name="Mueller R."/>
        </authorList>
    </citation>
    <scope>NUCLEOTIDE SEQUENCE [LARGE SCALE GENOMIC DNA]</scope>
    <source>
        <strain evidence="2 3">So ce26</strain>
    </source>
</reference>
<dbReference type="AlphaFoldDB" id="A0A2L0EYY8"/>
<accession>A0A2L0EYY8</accession>
<dbReference type="EMBL" id="CP012673">
    <property type="protein sequence ID" value="AUX44517.1"/>
    <property type="molecule type" value="Genomic_DNA"/>
</dbReference>
<evidence type="ECO:0000256" key="1">
    <source>
        <dbReference type="SAM" id="MobiDB-lite"/>
    </source>
</evidence>
<protein>
    <submittedName>
        <fullName evidence="2">Uncharacterized protein</fullName>
    </submittedName>
</protein>
<gene>
    <name evidence="2" type="ORF">SOCE26_059810</name>
</gene>
<proteinExistence type="predicted"/>
<name>A0A2L0EYY8_SORCE</name>
<feature type="region of interest" description="Disordered" evidence="1">
    <location>
        <begin position="401"/>
        <end position="443"/>
    </location>
</feature>
<evidence type="ECO:0000313" key="3">
    <source>
        <dbReference type="Proteomes" id="UP000238348"/>
    </source>
</evidence>
<sequence>MTDNKGRPHGKLKRLGLGLAAAAALFGLFRVGAAAWGESRLRAYREATEAEWNAARARIHERSGPAGEGAARDGCVASYARTTNPELGIYNMLVKQALDAGPGAPLPPKLVPELERRRPELDAFRQAARCSHYELADDVAWVDYTPVHPILFTSRLVVIEGHGLAAKGDVRGALDRYLSVAKVGEDMAAGPMIAGIIGSDAARHAYVGIAALTAGAPRLAEAELAAVDRELAERGRRLPLLAEALHKERLQLRKEAMSPRIQGALPDHVSSPALSPGVVALTVLFPTEAVFGHVVPMMDARLRRAEQIARDAERAPSAAARFQEVATDALVTEATWLGGILDPEQLQRLARRDCALRASYHLARAAIAAERAHADGRYPEALPSLAQDPCGTGPLVYSRSPDGTGYTLSSVGENGQADGPREGGGATGESDDLVITRRGSYAM</sequence>
<dbReference type="RefSeq" id="WP_104983032.1">
    <property type="nucleotide sequence ID" value="NZ_CP012673.1"/>
</dbReference>
<dbReference type="Proteomes" id="UP000238348">
    <property type="component" value="Chromosome"/>
</dbReference>
<organism evidence="2 3">
    <name type="scientific">Sorangium cellulosum</name>
    <name type="common">Polyangium cellulosum</name>
    <dbReference type="NCBI Taxonomy" id="56"/>
    <lineage>
        <taxon>Bacteria</taxon>
        <taxon>Pseudomonadati</taxon>
        <taxon>Myxococcota</taxon>
        <taxon>Polyangia</taxon>
        <taxon>Polyangiales</taxon>
        <taxon>Polyangiaceae</taxon>
        <taxon>Sorangium</taxon>
    </lineage>
</organism>
<dbReference type="OrthoDB" id="5507768at2"/>
<evidence type="ECO:0000313" key="2">
    <source>
        <dbReference type="EMBL" id="AUX44517.1"/>
    </source>
</evidence>